<dbReference type="GO" id="GO:0005886">
    <property type="term" value="C:plasma membrane"/>
    <property type="evidence" value="ECO:0007669"/>
    <property type="project" value="TreeGrafter"/>
</dbReference>
<keyword evidence="8" id="KW-0807">Transducer</keyword>
<dbReference type="SUPFAM" id="SSF81321">
    <property type="entry name" value="Family A G protein-coupled receptor-like"/>
    <property type="match status" value="1"/>
</dbReference>
<dbReference type="Proteomes" id="UP000887159">
    <property type="component" value="Unassembled WGS sequence"/>
</dbReference>
<accession>A0A8X6VQI4</accession>
<name>A0A8X6VQI4_TRICX</name>
<dbReference type="GO" id="GO:0004930">
    <property type="term" value="F:G protein-coupled receptor activity"/>
    <property type="evidence" value="ECO:0007669"/>
    <property type="project" value="UniProtKB-KW"/>
</dbReference>
<comment type="subcellular location">
    <subcellularLocation>
        <location evidence="1">Membrane</location>
        <topology evidence="1">Multi-pass membrane protein</topology>
    </subcellularLocation>
</comment>
<gene>
    <name evidence="11" type="primary">AVEN_19383_1</name>
    <name evidence="11" type="ORF">TNCV_1075631</name>
</gene>
<dbReference type="Gene3D" id="1.20.1070.10">
    <property type="entry name" value="Rhodopsin 7-helix transmembrane proteins"/>
    <property type="match status" value="1"/>
</dbReference>
<evidence type="ECO:0000313" key="12">
    <source>
        <dbReference type="Proteomes" id="UP000887159"/>
    </source>
</evidence>
<evidence type="ECO:0000259" key="10">
    <source>
        <dbReference type="PROSITE" id="PS50262"/>
    </source>
</evidence>
<proteinExistence type="inferred from homology"/>
<reference evidence="11" key="1">
    <citation type="submission" date="2020-08" db="EMBL/GenBank/DDBJ databases">
        <title>Multicomponent nature underlies the extraordinary mechanical properties of spider dragline silk.</title>
        <authorList>
            <person name="Kono N."/>
            <person name="Nakamura H."/>
            <person name="Mori M."/>
            <person name="Yoshida Y."/>
            <person name="Ohtoshi R."/>
            <person name="Malay A.D."/>
            <person name="Moran D.A.P."/>
            <person name="Tomita M."/>
            <person name="Numata K."/>
            <person name="Arakawa K."/>
        </authorList>
    </citation>
    <scope>NUCLEOTIDE SEQUENCE</scope>
</reference>
<dbReference type="PROSITE" id="PS50262">
    <property type="entry name" value="G_PROTEIN_RECEP_F1_2"/>
    <property type="match status" value="1"/>
</dbReference>
<evidence type="ECO:0000256" key="7">
    <source>
        <dbReference type="ARBA" id="ARBA00023170"/>
    </source>
</evidence>
<comment type="similarity">
    <text evidence="2">Belongs to the G-protein coupled receptor 1 family.</text>
</comment>
<protein>
    <submittedName>
        <fullName evidence="11">G_PROTEIN_RECEP_F1_2 domain-containing protein</fullName>
    </submittedName>
</protein>
<sequence>MAEPTFDASEFNSVQWPVVGPSTDVLGNFSNVNNTVKCSVPVGCFLRYPVLLTAMYCVAYGVVLFVGIVGNACAFIVVMRDKTLHSVYYRFMANLAIADLLVLIFCLPVTLLGNLFGQPGWVLSRSRSTGGPSRHFLGGGGPPSHKTLDVHTKRNTDGYQANFSFVGFCNVVLKQRANIKFTVLLKKLPETLKIQKKACGNVCSIKGVLSVSMAEKEIKGASSYGFGSLAEIVEVEIEVMSPSIVPSWSFSELKSHCHLYGAQGQRQAYLLPMPR</sequence>
<evidence type="ECO:0000256" key="3">
    <source>
        <dbReference type="ARBA" id="ARBA00022692"/>
    </source>
</evidence>
<evidence type="ECO:0000256" key="8">
    <source>
        <dbReference type="ARBA" id="ARBA00023224"/>
    </source>
</evidence>
<keyword evidence="12" id="KW-1185">Reference proteome</keyword>
<keyword evidence="3 9" id="KW-0812">Transmembrane</keyword>
<feature type="transmembrane region" description="Helical" evidence="9">
    <location>
        <begin position="91"/>
        <end position="116"/>
    </location>
</feature>
<feature type="domain" description="G-protein coupled receptors family 1 profile" evidence="10">
    <location>
        <begin position="70"/>
        <end position="111"/>
    </location>
</feature>
<dbReference type="PANTHER" id="PTHR45695">
    <property type="entry name" value="LEUCOKININ RECEPTOR-RELATED"/>
    <property type="match status" value="1"/>
</dbReference>
<dbReference type="PRINTS" id="PR00237">
    <property type="entry name" value="GPCRRHODOPSN"/>
</dbReference>
<comment type="caution">
    <text evidence="11">The sequence shown here is derived from an EMBL/GenBank/DDBJ whole genome shotgun (WGS) entry which is preliminary data.</text>
</comment>
<evidence type="ECO:0000256" key="4">
    <source>
        <dbReference type="ARBA" id="ARBA00022989"/>
    </source>
</evidence>
<dbReference type="InterPro" id="IPR017452">
    <property type="entry name" value="GPCR_Rhodpsn_7TM"/>
</dbReference>
<keyword evidence="5" id="KW-0297">G-protein coupled receptor</keyword>
<keyword evidence="4 9" id="KW-1133">Transmembrane helix</keyword>
<dbReference type="PANTHER" id="PTHR45695:SF15">
    <property type="entry name" value="OPSIN RH2"/>
    <property type="match status" value="1"/>
</dbReference>
<dbReference type="EMBL" id="BMAU01021346">
    <property type="protein sequence ID" value="GFY17828.1"/>
    <property type="molecule type" value="Genomic_DNA"/>
</dbReference>
<dbReference type="InterPro" id="IPR000276">
    <property type="entry name" value="GPCR_Rhodpsn"/>
</dbReference>
<dbReference type="AlphaFoldDB" id="A0A8X6VQI4"/>
<evidence type="ECO:0000256" key="6">
    <source>
        <dbReference type="ARBA" id="ARBA00023136"/>
    </source>
</evidence>
<evidence type="ECO:0000313" key="11">
    <source>
        <dbReference type="EMBL" id="GFY17828.1"/>
    </source>
</evidence>
<dbReference type="Pfam" id="PF00001">
    <property type="entry name" value="7tm_1"/>
    <property type="match status" value="1"/>
</dbReference>
<evidence type="ECO:0000256" key="9">
    <source>
        <dbReference type="SAM" id="Phobius"/>
    </source>
</evidence>
<evidence type="ECO:0000256" key="5">
    <source>
        <dbReference type="ARBA" id="ARBA00023040"/>
    </source>
</evidence>
<organism evidence="11 12">
    <name type="scientific">Trichonephila clavipes</name>
    <name type="common">Golden silk orbweaver</name>
    <name type="synonym">Nephila clavipes</name>
    <dbReference type="NCBI Taxonomy" id="2585209"/>
    <lineage>
        <taxon>Eukaryota</taxon>
        <taxon>Metazoa</taxon>
        <taxon>Ecdysozoa</taxon>
        <taxon>Arthropoda</taxon>
        <taxon>Chelicerata</taxon>
        <taxon>Arachnida</taxon>
        <taxon>Araneae</taxon>
        <taxon>Araneomorphae</taxon>
        <taxon>Entelegynae</taxon>
        <taxon>Araneoidea</taxon>
        <taxon>Nephilidae</taxon>
        <taxon>Trichonephila</taxon>
    </lineage>
</organism>
<evidence type="ECO:0000256" key="1">
    <source>
        <dbReference type="ARBA" id="ARBA00004141"/>
    </source>
</evidence>
<feature type="transmembrane region" description="Helical" evidence="9">
    <location>
        <begin position="58"/>
        <end position="79"/>
    </location>
</feature>
<evidence type="ECO:0000256" key="2">
    <source>
        <dbReference type="ARBA" id="ARBA00010663"/>
    </source>
</evidence>
<keyword evidence="7" id="KW-0675">Receptor</keyword>
<keyword evidence="6 9" id="KW-0472">Membrane</keyword>